<feature type="domain" description="FYVE-type" evidence="6">
    <location>
        <begin position="809"/>
        <end position="869"/>
    </location>
</feature>
<sequence length="871" mass="96644">MSAKKKMSARQSHGRAMNRGVSSIKYCQERYSCDGEKAEACYECDECGSLQCAQCEVKLHELPRTTFHDRRRLEPPPPEKLCQLPTCSRRNFADIRCDECAQNFCFDCSQSVHAHGRRKHHKPQRLDSMSLGLAEINLDDPPADGICIKDGSADDVTARNTRNSVNLLSPDSDDNDSLSLTYLTLPPQESCPTGTVVTSADSHGQGELACAAPVVAPTNMTDCGKAVRRQTEESSVDSVYKDCTSFLLADQQEILKVANDIEFMEKLGCDSNVLVKVVSIFGNTGDGKSHTLNHTFFGGKEVFPTSPEQTSCTMGIWSAFDPVRNAIIIDSEGLLGVSANQNQRTRLLLKVLAVSDIVIYRSNADRLHNDLFQFLGDASAAYSKHFSQELRAAVRRGNMNLRPSDLGPAVVIFHETRHTDTLRKNMGGDSPEGFLRQRFQELGLSIDAFSSLEYVGTQTTAPPTDFSVLLNAVTKQLMNTNVRSKRKPTVVFSALQVLNKKFSGKIEQLVPSTFPDQYFTCTANCMACGGRCMQTVNHEEDDVPHSAENHCQYKHSLDNKVYTCRACYDRGRLTVVVPKAAAATDNTIFGLAKYAWSGYVLECPHCGIIYRSRQYWYGNQEPDKAAIRTEVRHVWPGVNPTLQGTHNAARRLLDGIQYVSDNIASMSAKPAAAVSHWVTDQIAPTYWVPNYQITHCRKCETDFDVTIPIHHCRACGEGFCDECSLKRRKVPERGWGNELVRVCDDCYDISKAVEMVRGSEDPREVTARRVGEVFSSTVGSVASVVSYPIVKTVPDLLLDSTRPTYWVPDDDIVKCHVCQNTFGVKLTKHHCRACGQGVCGECSAHNRAVPSRGWDHPVRVCSECNKKKGEL</sequence>
<comment type="caution">
    <text evidence="7">The sequence shown here is derived from an EMBL/GenBank/DDBJ whole genome shotgun (WGS) entry which is preliminary data.</text>
</comment>
<gene>
    <name evidence="7" type="ORF">NP493_236g03068</name>
</gene>
<organism evidence="7 8">
    <name type="scientific">Ridgeia piscesae</name>
    <name type="common">Tubeworm</name>
    <dbReference type="NCBI Taxonomy" id="27915"/>
    <lineage>
        <taxon>Eukaryota</taxon>
        <taxon>Metazoa</taxon>
        <taxon>Spiralia</taxon>
        <taxon>Lophotrochozoa</taxon>
        <taxon>Annelida</taxon>
        <taxon>Polychaeta</taxon>
        <taxon>Sedentaria</taxon>
        <taxon>Canalipalpata</taxon>
        <taxon>Sabellida</taxon>
        <taxon>Siboglinidae</taxon>
        <taxon>Ridgeia</taxon>
    </lineage>
</organism>
<dbReference type="InterPro" id="IPR000315">
    <property type="entry name" value="Znf_B-box"/>
</dbReference>
<dbReference type="InterPro" id="IPR009030">
    <property type="entry name" value="Growth_fac_rcpt_cys_sf"/>
</dbReference>
<dbReference type="Gene3D" id="3.40.50.300">
    <property type="entry name" value="P-loop containing nucleotide triphosphate hydrolases"/>
    <property type="match status" value="1"/>
</dbReference>
<dbReference type="SUPFAM" id="SSF57903">
    <property type="entry name" value="FYVE/PHD zinc finger"/>
    <property type="match status" value="2"/>
</dbReference>
<dbReference type="Pfam" id="PF01363">
    <property type="entry name" value="FYVE"/>
    <property type="match status" value="2"/>
</dbReference>
<dbReference type="SUPFAM" id="SSF52540">
    <property type="entry name" value="P-loop containing nucleoside triphosphate hydrolases"/>
    <property type="match status" value="1"/>
</dbReference>
<evidence type="ECO:0000259" key="5">
    <source>
        <dbReference type="PROSITE" id="PS50119"/>
    </source>
</evidence>
<dbReference type="GO" id="GO:0043325">
    <property type="term" value="F:phosphatidylinositol-3,4-bisphosphate binding"/>
    <property type="evidence" value="ECO:0007669"/>
    <property type="project" value="TreeGrafter"/>
</dbReference>
<evidence type="ECO:0000313" key="8">
    <source>
        <dbReference type="Proteomes" id="UP001209878"/>
    </source>
</evidence>
<name>A0AAD9NZM3_RIDPI</name>
<dbReference type="PANTHER" id="PTHR46624">
    <property type="entry name" value="AGAP002036-PA"/>
    <property type="match status" value="1"/>
</dbReference>
<feature type="domain" description="FYVE-type" evidence="6">
    <location>
        <begin position="690"/>
        <end position="751"/>
    </location>
</feature>
<protein>
    <recommendedName>
        <fullName evidence="9">Zinc finger FYVE domain-containing protein 1</fullName>
    </recommendedName>
</protein>
<dbReference type="InterPro" id="IPR011011">
    <property type="entry name" value="Znf_FYVE_PHD"/>
</dbReference>
<dbReference type="PROSITE" id="PS50119">
    <property type="entry name" value="ZF_BBOX"/>
    <property type="match status" value="1"/>
</dbReference>
<dbReference type="CDD" id="cd19757">
    <property type="entry name" value="Bbox1"/>
    <property type="match status" value="1"/>
</dbReference>
<dbReference type="PROSITE" id="PS50178">
    <property type="entry name" value="ZF_FYVE"/>
    <property type="match status" value="2"/>
</dbReference>
<dbReference type="SUPFAM" id="SSF57184">
    <property type="entry name" value="Growth factor receptor domain"/>
    <property type="match status" value="1"/>
</dbReference>
<evidence type="ECO:0000256" key="1">
    <source>
        <dbReference type="ARBA" id="ARBA00022723"/>
    </source>
</evidence>
<keyword evidence="2 4" id="KW-0863">Zinc-finger</keyword>
<dbReference type="InterPro" id="IPR013083">
    <property type="entry name" value="Znf_RING/FYVE/PHD"/>
</dbReference>
<keyword evidence="1" id="KW-0479">Metal-binding</keyword>
<dbReference type="Gene3D" id="3.30.40.10">
    <property type="entry name" value="Zinc/RING finger domain, C3HC4 (zinc finger)"/>
    <property type="match status" value="2"/>
</dbReference>
<dbReference type="GO" id="GO:0140042">
    <property type="term" value="P:lipid droplet formation"/>
    <property type="evidence" value="ECO:0007669"/>
    <property type="project" value="TreeGrafter"/>
</dbReference>
<evidence type="ECO:0008006" key="9">
    <source>
        <dbReference type="Google" id="ProtNLM"/>
    </source>
</evidence>
<dbReference type="GO" id="GO:0005545">
    <property type="term" value="F:1-phosphatidylinositol binding"/>
    <property type="evidence" value="ECO:0007669"/>
    <property type="project" value="TreeGrafter"/>
</dbReference>
<evidence type="ECO:0000313" key="7">
    <source>
        <dbReference type="EMBL" id="KAK2185444.1"/>
    </source>
</evidence>
<keyword evidence="8" id="KW-1185">Reference proteome</keyword>
<dbReference type="AlphaFoldDB" id="A0AAD9NZM3"/>
<dbReference type="InterPro" id="IPR000306">
    <property type="entry name" value="Znf_FYVE"/>
</dbReference>
<reference evidence="7" key="1">
    <citation type="journal article" date="2023" name="Mol. Biol. Evol.">
        <title>Third-Generation Sequencing Reveals the Adaptive Role of the Epigenome in Three Deep-Sea Polychaetes.</title>
        <authorList>
            <person name="Perez M."/>
            <person name="Aroh O."/>
            <person name="Sun Y."/>
            <person name="Lan Y."/>
            <person name="Juniper S.K."/>
            <person name="Young C.R."/>
            <person name="Angers B."/>
            <person name="Qian P.Y."/>
        </authorList>
    </citation>
    <scope>NUCLEOTIDE SEQUENCE</scope>
    <source>
        <strain evidence="7">R07B-5</strain>
    </source>
</reference>
<dbReference type="EMBL" id="JAODUO010000236">
    <property type="protein sequence ID" value="KAK2185444.1"/>
    <property type="molecule type" value="Genomic_DNA"/>
</dbReference>
<keyword evidence="3" id="KW-0862">Zinc</keyword>
<dbReference type="Proteomes" id="UP001209878">
    <property type="component" value="Unassembled WGS sequence"/>
</dbReference>
<dbReference type="GO" id="GO:0008270">
    <property type="term" value="F:zinc ion binding"/>
    <property type="evidence" value="ECO:0007669"/>
    <property type="project" value="UniProtKB-KW"/>
</dbReference>
<dbReference type="PANTHER" id="PTHR46624:SF4">
    <property type="entry name" value="FYVE-TYPE DOMAIN-CONTAINING PROTEIN"/>
    <property type="match status" value="1"/>
</dbReference>
<evidence type="ECO:0000256" key="4">
    <source>
        <dbReference type="PROSITE-ProRule" id="PRU00024"/>
    </source>
</evidence>
<evidence type="ECO:0000256" key="2">
    <source>
        <dbReference type="ARBA" id="ARBA00022771"/>
    </source>
</evidence>
<evidence type="ECO:0000259" key="6">
    <source>
        <dbReference type="PROSITE" id="PS50178"/>
    </source>
</evidence>
<dbReference type="SMART" id="SM00064">
    <property type="entry name" value="FYVE"/>
    <property type="match status" value="2"/>
</dbReference>
<dbReference type="GO" id="GO:0005811">
    <property type="term" value="C:lipid droplet"/>
    <property type="evidence" value="ECO:0007669"/>
    <property type="project" value="TreeGrafter"/>
</dbReference>
<evidence type="ECO:0000256" key="3">
    <source>
        <dbReference type="ARBA" id="ARBA00022833"/>
    </source>
</evidence>
<dbReference type="GO" id="GO:0032266">
    <property type="term" value="F:phosphatidylinositol-3-phosphate binding"/>
    <property type="evidence" value="ECO:0007669"/>
    <property type="project" value="TreeGrafter"/>
</dbReference>
<accession>A0AAD9NZM3</accession>
<feature type="domain" description="B box-type" evidence="5">
    <location>
        <begin position="77"/>
        <end position="126"/>
    </location>
</feature>
<proteinExistence type="predicted"/>
<dbReference type="InterPro" id="IPR017455">
    <property type="entry name" value="Znf_FYVE-rel"/>
</dbReference>
<dbReference type="CDD" id="cd15734">
    <property type="entry name" value="FYVE_ZFYV1"/>
    <property type="match status" value="1"/>
</dbReference>
<dbReference type="InterPro" id="IPR027417">
    <property type="entry name" value="P-loop_NTPase"/>
</dbReference>
<dbReference type="GO" id="GO:0005547">
    <property type="term" value="F:phosphatidylinositol-3,4,5-trisphosphate binding"/>
    <property type="evidence" value="ECO:0007669"/>
    <property type="project" value="TreeGrafter"/>
</dbReference>
<dbReference type="InterPro" id="IPR042427">
    <property type="entry name" value="ZFYV1"/>
</dbReference>